<evidence type="ECO:0000313" key="1">
    <source>
        <dbReference type="EMBL" id="MCB5620812.1"/>
    </source>
</evidence>
<dbReference type="RefSeq" id="WP_165853797.1">
    <property type="nucleotide sequence ID" value="NZ_CAXSNP010000028.1"/>
</dbReference>
<proteinExistence type="predicted"/>
<organism evidence="1 4">
    <name type="scientific">Mediterraneibacter gnavus</name>
    <name type="common">Ruminococcus gnavus</name>
    <dbReference type="NCBI Taxonomy" id="33038"/>
    <lineage>
        <taxon>Bacteria</taxon>
        <taxon>Bacillati</taxon>
        <taxon>Bacillota</taxon>
        <taxon>Clostridia</taxon>
        <taxon>Lachnospirales</taxon>
        <taxon>Lachnospiraceae</taxon>
        <taxon>Mediterraneibacter</taxon>
    </lineage>
</organism>
<evidence type="ECO:0000313" key="4">
    <source>
        <dbReference type="Proteomes" id="UP001297370"/>
    </source>
</evidence>
<reference evidence="3" key="2">
    <citation type="submission" date="2020-02" db="EMBL/GenBank/DDBJ databases">
        <authorList>
            <person name="Littmann E."/>
            <person name="Sorbara M."/>
        </authorList>
    </citation>
    <scope>NUCLEOTIDE SEQUENCE</scope>
    <source>
        <strain evidence="3">MSK.11.9</strain>
    </source>
</reference>
<comment type="caution">
    <text evidence="1">The sequence shown here is derived from an EMBL/GenBank/DDBJ whole genome shotgun (WGS) entry which is preliminary data.</text>
</comment>
<dbReference type="EMBL" id="JAJBOM010000035">
    <property type="protein sequence ID" value="MCB5620812.1"/>
    <property type="molecule type" value="Genomic_DNA"/>
</dbReference>
<reference evidence="3" key="1">
    <citation type="journal article" date="2020" name="Cell Host Microbe">
        <title>Functional and Genomic Variation between Human-Derived Isolates of Lachnospiraceae Reveals Inter- and Intra-Species Diversity.</title>
        <authorList>
            <person name="Sorbara M.T."/>
            <person name="Littmann E.R."/>
            <person name="Fontana E."/>
            <person name="Moody T.U."/>
            <person name="Kohout C.E."/>
            <person name="Gjonbalaj M."/>
            <person name="Eaton V."/>
            <person name="Seok R."/>
            <person name="Leiner I.M."/>
            <person name="Pamer E.G."/>
        </authorList>
    </citation>
    <scope>NUCLEOTIDE SEQUENCE</scope>
    <source>
        <strain evidence="3">MSK.11.9</strain>
    </source>
</reference>
<dbReference type="AlphaFoldDB" id="A0AAJ1EWB4"/>
<gene>
    <name evidence="3" type="ORF">G4981_10725</name>
    <name evidence="1" type="ORF">LIQ08_16910</name>
    <name evidence="2" type="ORF">O4N78_15495</name>
</gene>
<evidence type="ECO:0000313" key="3">
    <source>
        <dbReference type="EMBL" id="NSI65744.1"/>
    </source>
</evidence>
<reference evidence="2" key="4">
    <citation type="submission" date="2022-12" db="EMBL/GenBank/DDBJ databases">
        <title>Genome of R. gnavus strain RSHDN_120.</title>
        <authorList>
            <person name="Abdugheni R."/>
        </authorList>
    </citation>
    <scope>NUCLEOTIDE SEQUENCE</scope>
    <source>
        <strain evidence="2">RSHDN_120</strain>
    </source>
</reference>
<dbReference type="EMBL" id="JAAIRY010000018">
    <property type="protein sequence ID" value="NSI65744.1"/>
    <property type="molecule type" value="Genomic_DNA"/>
</dbReference>
<dbReference type="Proteomes" id="UP001149331">
    <property type="component" value="Unassembled WGS sequence"/>
</dbReference>
<dbReference type="Proteomes" id="UP001297370">
    <property type="component" value="Unassembled WGS sequence"/>
</dbReference>
<protein>
    <submittedName>
        <fullName evidence="1">Uncharacterized protein</fullName>
    </submittedName>
</protein>
<reference evidence="1" key="3">
    <citation type="submission" date="2021-10" db="EMBL/GenBank/DDBJ databases">
        <title>Collection of gut derived symbiotic bacterial strains cultured from healthy donors.</title>
        <authorList>
            <person name="Lin H."/>
            <person name="Littmann E."/>
            <person name="Claire K."/>
            <person name="Pamer E."/>
        </authorList>
    </citation>
    <scope>NUCLEOTIDE SEQUENCE</scope>
    <source>
        <strain evidence="1">MSK.23.18</strain>
    </source>
</reference>
<dbReference type="EMBL" id="JAPZEG010000027">
    <property type="protein sequence ID" value="MDE1204942.1"/>
    <property type="molecule type" value="Genomic_DNA"/>
</dbReference>
<dbReference type="Proteomes" id="UP001296581">
    <property type="component" value="Unassembled WGS sequence"/>
</dbReference>
<evidence type="ECO:0000313" key="2">
    <source>
        <dbReference type="EMBL" id="MDE1204942.1"/>
    </source>
</evidence>
<accession>A0AAJ1EWB4</accession>
<sequence length="45" mass="5651">MEQKRPKRRKDKYNPYTICRMNGKYYICFYNVQKEKICIEISKEL</sequence>
<name>A0AAJ1EWB4_MEDGN</name>